<feature type="chain" id="PRO_5043848513" evidence="2">
    <location>
        <begin position="20"/>
        <end position="197"/>
    </location>
</feature>
<name>A0A6S6W9I5_9PLEO</name>
<reference evidence="3" key="1">
    <citation type="submission" date="2021-02" db="EMBL/GenBank/DDBJ databases">
        <authorList>
            <person name="Syme A R."/>
            <person name="Syme A R."/>
            <person name="Moolhuijzen P."/>
        </authorList>
    </citation>
    <scope>NUCLEOTIDE SEQUENCE</scope>
    <source>
        <strain evidence="3">W1-1</strain>
    </source>
</reference>
<dbReference type="AlphaFoldDB" id="A0A6S6W9I5"/>
<dbReference type="EMBL" id="HG992983">
    <property type="protein sequence ID" value="CAE7195746.1"/>
    <property type="molecule type" value="Genomic_DNA"/>
</dbReference>
<accession>A0A6S6W9I5</accession>
<dbReference type="Proteomes" id="UP000472372">
    <property type="component" value="Chromosome 7"/>
</dbReference>
<evidence type="ECO:0000256" key="1">
    <source>
        <dbReference type="SAM" id="MobiDB-lite"/>
    </source>
</evidence>
<evidence type="ECO:0000256" key="2">
    <source>
        <dbReference type="SAM" id="SignalP"/>
    </source>
</evidence>
<evidence type="ECO:0000313" key="3">
    <source>
        <dbReference type="EMBL" id="CAE7195746.1"/>
    </source>
</evidence>
<feature type="compositionally biased region" description="Low complexity" evidence="1">
    <location>
        <begin position="150"/>
        <end position="165"/>
    </location>
</feature>
<keyword evidence="2" id="KW-0732">Signal</keyword>
<evidence type="ECO:0000313" key="4">
    <source>
        <dbReference type="Proteomes" id="UP000472372"/>
    </source>
</evidence>
<feature type="signal peptide" evidence="2">
    <location>
        <begin position="1"/>
        <end position="19"/>
    </location>
</feature>
<organism evidence="3 4">
    <name type="scientific">Pyrenophora teres f. teres</name>
    <dbReference type="NCBI Taxonomy" id="97479"/>
    <lineage>
        <taxon>Eukaryota</taxon>
        <taxon>Fungi</taxon>
        <taxon>Dikarya</taxon>
        <taxon>Ascomycota</taxon>
        <taxon>Pezizomycotina</taxon>
        <taxon>Dothideomycetes</taxon>
        <taxon>Pleosporomycetidae</taxon>
        <taxon>Pleosporales</taxon>
        <taxon>Pleosporineae</taxon>
        <taxon>Pleosporaceae</taxon>
        <taxon>Pyrenophora</taxon>
    </lineage>
</organism>
<gene>
    <name evidence="3" type="ORF">PTTW11_08203</name>
</gene>
<proteinExistence type="predicted"/>
<protein>
    <submittedName>
        <fullName evidence="3">Uncharacterized protein</fullName>
    </submittedName>
</protein>
<sequence>MLASLSMSTMLLLASAAAAQDTVATSPFVSPTPTTEEVFTIQTSAPATTSAADPWACYQACFQEPCPSCPSGSTMSIPPVSESVVTAIDPSLSTVTGNMSIPPLKTGSIVSIITDPSLSTVTGIMSIPPLETPESSGGLMSIPAGETPISTDSPTTASSGSATRSAPAQVTTNAAVFMTKDAGIPCMVAFAGALALL</sequence>
<feature type="region of interest" description="Disordered" evidence="1">
    <location>
        <begin position="132"/>
        <end position="165"/>
    </location>
</feature>